<dbReference type="Proteomes" id="UP000249645">
    <property type="component" value="Unassembled WGS sequence"/>
</dbReference>
<evidence type="ECO:0000313" key="2">
    <source>
        <dbReference type="Proteomes" id="UP000249645"/>
    </source>
</evidence>
<reference evidence="1 2" key="1">
    <citation type="submission" date="2017-11" db="EMBL/GenBank/DDBJ databases">
        <title>Infants hospitalized years apart are colonized by the same room-sourced microbial strains.</title>
        <authorList>
            <person name="Brooks B."/>
            <person name="Olm M.R."/>
            <person name="Firek B.A."/>
            <person name="Baker R."/>
            <person name="Thomas B.C."/>
            <person name="Morowitz M.J."/>
            <person name="Banfield J.F."/>
        </authorList>
    </citation>
    <scope>NUCLEOTIDE SEQUENCE [LARGE SCALE GENOMIC DNA]</scope>
    <source>
        <strain evidence="1">S2_009_000_R2_76</strain>
    </source>
</reference>
<evidence type="ECO:0008006" key="3">
    <source>
        <dbReference type="Google" id="ProtNLM"/>
    </source>
</evidence>
<protein>
    <recommendedName>
        <fullName evidence="3">TonB-dependent receptor-like beta-barrel domain-containing protein</fullName>
    </recommendedName>
</protein>
<dbReference type="AlphaFoldDB" id="A0A2W5F925"/>
<evidence type="ECO:0000313" key="1">
    <source>
        <dbReference type="EMBL" id="PZP52561.1"/>
    </source>
</evidence>
<name>A0A2W5F925_9SPHI</name>
<organism evidence="1 2">
    <name type="scientific">Pseudopedobacter saltans</name>
    <dbReference type="NCBI Taxonomy" id="151895"/>
    <lineage>
        <taxon>Bacteria</taxon>
        <taxon>Pseudomonadati</taxon>
        <taxon>Bacteroidota</taxon>
        <taxon>Sphingobacteriia</taxon>
        <taxon>Sphingobacteriales</taxon>
        <taxon>Sphingobacteriaceae</taxon>
        <taxon>Pseudopedobacter</taxon>
    </lineage>
</organism>
<gene>
    <name evidence="1" type="ORF">DI598_00570</name>
</gene>
<accession>A0A2W5F925</accession>
<dbReference type="EMBL" id="QFOI01000003">
    <property type="protein sequence ID" value="PZP52561.1"/>
    <property type="molecule type" value="Genomic_DNA"/>
</dbReference>
<proteinExistence type="predicted"/>
<sequence>MTQAIMDYYGVSKETGDARNAGSVKVNGVDQSGNAVTSVKPIDWYQTIGGRGGVGEAYMYSATTVRLREFSLGYTWPLKNSFIKSLRLAATARNLFFFYKKAPYDPEITMSTSNQFAGIDVFNQPVTRNIGVNLSVKF</sequence>
<comment type="caution">
    <text evidence="1">The sequence shown here is derived from an EMBL/GenBank/DDBJ whole genome shotgun (WGS) entry which is preliminary data.</text>
</comment>